<reference evidence="2" key="1">
    <citation type="submission" date="2020-12" db="EMBL/GenBank/DDBJ databases">
        <authorList>
            <consortium name="Molecular Ecology Group"/>
        </authorList>
    </citation>
    <scope>NUCLEOTIDE SEQUENCE</scope>
    <source>
        <strain evidence="2">TBG_1078</strain>
    </source>
</reference>
<keyword evidence="3" id="KW-1185">Reference proteome</keyword>
<name>A0A811Y108_NYCPR</name>
<feature type="region of interest" description="Disordered" evidence="1">
    <location>
        <begin position="40"/>
        <end position="63"/>
    </location>
</feature>
<evidence type="ECO:0000313" key="2">
    <source>
        <dbReference type="EMBL" id="CAD7669204.1"/>
    </source>
</evidence>
<organism evidence="2 3">
    <name type="scientific">Nyctereutes procyonoides</name>
    <name type="common">Raccoon dog</name>
    <name type="synonym">Canis procyonoides</name>
    <dbReference type="NCBI Taxonomy" id="34880"/>
    <lineage>
        <taxon>Eukaryota</taxon>
        <taxon>Metazoa</taxon>
        <taxon>Chordata</taxon>
        <taxon>Craniata</taxon>
        <taxon>Vertebrata</taxon>
        <taxon>Euteleostomi</taxon>
        <taxon>Mammalia</taxon>
        <taxon>Eutheria</taxon>
        <taxon>Laurasiatheria</taxon>
        <taxon>Carnivora</taxon>
        <taxon>Caniformia</taxon>
        <taxon>Canidae</taxon>
        <taxon>Nyctereutes</taxon>
    </lineage>
</organism>
<evidence type="ECO:0000256" key="1">
    <source>
        <dbReference type="SAM" id="MobiDB-lite"/>
    </source>
</evidence>
<sequence length="288" mass="29319">MGRVPSALGARLLAETPEHRQSCQTISLPGLQYLRGPGARRSAAASPRPYIGKSRGNPVPSRLGARGGRGGLGLTLATPHTPSACLLPGVLVGRQRGASPVPPAARPAAGAASDQIRLGLWGLDRLTEGGGTPRPPSSPPSWPHSRPAGLSPRCPRAQESPARAEPGVPLASPGRGGPLGPLECSIWNLQKLHLGSQEEDSCNSWAATGAPPPPPPSLARAAACPPLPALHAHTCPCTLSGGGVCCFPSPMAHQAHPSALPGAQSMRSEGEASQRAIGWGRPGNPGKN</sequence>
<protein>
    <submittedName>
        <fullName evidence="2">(raccoon dog) hypothetical protein</fullName>
    </submittedName>
</protein>
<feature type="region of interest" description="Disordered" evidence="1">
    <location>
        <begin position="124"/>
        <end position="175"/>
    </location>
</feature>
<proteinExistence type="predicted"/>
<accession>A0A811Y108</accession>
<feature type="region of interest" description="Disordered" evidence="1">
    <location>
        <begin position="254"/>
        <end position="288"/>
    </location>
</feature>
<feature type="compositionally biased region" description="Pro residues" evidence="1">
    <location>
        <begin position="133"/>
        <end position="142"/>
    </location>
</feature>
<dbReference type="EMBL" id="CAJHUB010000653">
    <property type="protein sequence ID" value="CAD7669204.1"/>
    <property type="molecule type" value="Genomic_DNA"/>
</dbReference>
<dbReference type="Proteomes" id="UP000645828">
    <property type="component" value="Unassembled WGS sequence"/>
</dbReference>
<evidence type="ECO:0000313" key="3">
    <source>
        <dbReference type="Proteomes" id="UP000645828"/>
    </source>
</evidence>
<feature type="compositionally biased region" description="Low complexity" evidence="1">
    <location>
        <begin position="40"/>
        <end position="49"/>
    </location>
</feature>
<dbReference type="AlphaFoldDB" id="A0A811Y108"/>
<comment type="caution">
    <text evidence="2">The sequence shown here is derived from an EMBL/GenBank/DDBJ whole genome shotgun (WGS) entry which is preliminary data.</text>
</comment>
<gene>
    <name evidence="2" type="ORF">NYPRO_LOCUS1998</name>
</gene>